<keyword evidence="2" id="KW-1133">Transmembrane helix</keyword>
<name>A0AAD4BIT5_BOLED</name>
<keyword evidence="4" id="KW-1185">Reference proteome</keyword>
<organism evidence="3 4">
    <name type="scientific">Boletus edulis BED1</name>
    <dbReference type="NCBI Taxonomy" id="1328754"/>
    <lineage>
        <taxon>Eukaryota</taxon>
        <taxon>Fungi</taxon>
        <taxon>Dikarya</taxon>
        <taxon>Basidiomycota</taxon>
        <taxon>Agaricomycotina</taxon>
        <taxon>Agaricomycetes</taxon>
        <taxon>Agaricomycetidae</taxon>
        <taxon>Boletales</taxon>
        <taxon>Boletineae</taxon>
        <taxon>Boletaceae</taxon>
        <taxon>Boletoideae</taxon>
        <taxon>Boletus</taxon>
    </lineage>
</organism>
<dbReference type="EMBL" id="WHUW01000051">
    <property type="protein sequence ID" value="KAF8431293.1"/>
    <property type="molecule type" value="Genomic_DNA"/>
</dbReference>
<evidence type="ECO:0000313" key="3">
    <source>
        <dbReference type="EMBL" id="KAF8431293.1"/>
    </source>
</evidence>
<protein>
    <submittedName>
        <fullName evidence="3">Uncharacterized protein</fullName>
    </submittedName>
</protein>
<evidence type="ECO:0000313" key="4">
    <source>
        <dbReference type="Proteomes" id="UP001194468"/>
    </source>
</evidence>
<comment type="caution">
    <text evidence="3">The sequence shown here is derived from an EMBL/GenBank/DDBJ whole genome shotgun (WGS) entry which is preliminary data.</text>
</comment>
<dbReference type="Proteomes" id="UP001194468">
    <property type="component" value="Unassembled WGS sequence"/>
</dbReference>
<evidence type="ECO:0000256" key="2">
    <source>
        <dbReference type="SAM" id="Phobius"/>
    </source>
</evidence>
<reference evidence="3" key="2">
    <citation type="journal article" date="2020" name="Nat. Commun.">
        <title>Large-scale genome sequencing of mycorrhizal fungi provides insights into the early evolution of symbiotic traits.</title>
        <authorList>
            <person name="Miyauchi S."/>
            <person name="Kiss E."/>
            <person name="Kuo A."/>
            <person name="Drula E."/>
            <person name="Kohler A."/>
            <person name="Sanchez-Garcia M."/>
            <person name="Morin E."/>
            <person name="Andreopoulos B."/>
            <person name="Barry K.W."/>
            <person name="Bonito G."/>
            <person name="Buee M."/>
            <person name="Carver A."/>
            <person name="Chen C."/>
            <person name="Cichocki N."/>
            <person name="Clum A."/>
            <person name="Culley D."/>
            <person name="Crous P.W."/>
            <person name="Fauchery L."/>
            <person name="Girlanda M."/>
            <person name="Hayes R.D."/>
            <person name="Keri Z."/>
            <person name="LaButti K."/>
            <person name="Lipzen A."/>
            <person name="Lombard V."/>
            <person name="Magnuson J."/>
            <person name="Maillard F."/>
            <person name="Murat C."/>
            <person name="Nolan M."/>
            <person name="Ohm R.A."/>
            <person name="Pangilinan J."/>
            <person name="Pereira M.F."/>
            <person name="Perotto S."/>
            <person name="Peter M."/>
            <person name="Pfister S."/>
            <person name="Riley R."/>
            <person name="Sitrit Y."/>
            <person name="Stielow J.B."/>
            <person name="Szollosi G."/>
            <person name="Zifcakova L."/>
            <person name="Stursova M."/>
            <person name="Spatafora J.W."/>
            <person name="Tedersoo L."/>
            <person name="Vaario L.M."/>
            <person name="Yamada A."/>
            <person name="Yan M."/>
            <person name="Wang P."/>
            <person name="Xu J."/>
            <person name="Bruns T."/>
            <person name="Baldrian P."/>
            <person name="Vilgalys R."/>
            <person name="Dunand C."/>
            <person name="Henrissat B."/>
            <person name="Grigoriev I.V."/>
            <person name="Hibbett D."/>
            <person name="Nagy L.G."/>
            <person name="Martin F.M."/>
        </authorList>
    </citation>
    <scope>NUCLEOTIDE SEQUENCE</scope>
    <source>
        <strain evidence="3">BED1</strain>
    </source>
</reference>
<keyword evidence="2" id="KW-0812">Transmembrane</keyword>
<accession>A0AAD4BIT5</accession>
<dbReference type="AlphaFoldDB" id="A0AAD4BIT5"/>
<feature type="region of interest" description="Disordered" evidence="1">
    <location>
        <begin position="115"/>
        <end position="152"/>
    </location>
</feature>
<keyword evidence="2" id="KW-0472">Membrane</keyword>
<gene>
    <name evidence="3" type="ORF">L210DRAFT_3560655</name>
</gene>
<proteinExistence type="predicted"/>
<sequence length="152" mass="16847">MYRATKQWQSNRYIQQLVRDGIIYFFVKTYRNALYQVYLVFGLGAVATMNAQLVLSTFPFIIFYVLVPRFIISIRELYHRDIHGRRSHVDTGFGVQSRSSAGQDATVSAMVFVDGNQGPEVEGGTNSSGDLETGRSVHGSGLDEVASPGGMD</sequence>
<feature type="transmembrane region" description="Helical" evidence="2">
    <location>
        <begin position="61"/>
        <end position="78"/>
    </location>
</feature>
<evidence type="ECO:0000256" key="1">
    <source>
        <dbReference type="SAM" id="MobiDB-lite"/>
    </source>
</evidence>
<reference evidence="3" key="1">
    <citation type="submission" date="2019-10" db="EMBL/GenBank/DDBJ databases">
        <authorList>
            <consortium name="DOE Joint Genome Institute"/>
            <person name="Kuo A."/>
            <person name="Miyauchi S."/>
            <person name="Kiss E."/>
            <person name="Drula E."/>
            <person name="Kohler A."/>
            <person name="Sanchez-Garcia M."/>
            <person name="Andreopoulos B."/>
            <person name="Barry K.W."/>
            <person name="Bonito G."/>
            <person name="Buee M."/>
            <person name="Carver A."/>
            <person name="Chen C."/>
            <person name="Cichocki N."/>
            <person name="Clum A."/>
            <person name="Culley D."/>
            <person name="Crous P.W."/>
            <person name="Fauchery L."/>
            <person name="Girlanda M."/>
            <person name="Hayes R."/>
            <person name="Keri Z."/>
            <person name="LaButti K."/>
            <person name="Lipzen A."/>
            <person name="Lombard V."/>
            <person name="Magnuson J."/>
            <person name="Maillard F."/>
            <person name="Morin E."/>
            <person name="Murat C."/>
            <person name="Nolan M."/>
            <person name="Ohm R."/>
            <person name="Pangilinan J."/>
            <person name="Pereira M."/>
            <person name="Perotto S."/>
            <person name="Peter M."/>
            <person name="Riley R."/>
            <person name="Sitrit Y."/>
            <person name="Stielow B."/>
            <person name="Szollosi G."/>
            <person name="Zifcakova L."/>
            <person name="Stursova M."/>
            <person name="Spatafora J.W."/>
            <person name="Tedersoo L."/>
            <person name="Vaario L.-M."/>
            <person name="Yamada A."/>
            <person name="Yan M."/>
            <person name="Wang P."/>
            <person name="Xu J."/>
            <person name="Bruns T."/>
            <person name="Baldrian P."/>
            <person name="Vilgalys R."/>
            <person name="Henrissat B."/>
            <person name="Grigoriev I.V."/>
            <person name="Hibbett D."/>
            <person name="Nagy L.G."/>
            <person name="Martin F.M."/>
        </authorList>
    </citation>
    <scope>NUCLEOTIDE SEQUENCE</scope>
    <source>
        <strain evidence="3">BED1</strain>
    </source>
</reference>